<dbReference type="EMBL" id="JAIQCV010000012">
    <property type="protein sequence ID" value="KAH1039476.1"/>
    <property type="molecule type" value="Genomic_DNA"/>
</dbReference>
<sequence length="100" mass="11011">MIAMLLTGVGLFCLIFEYLSPPSKFISSYVKNAKELLADSKEGKNPYDGFTPSVPTEEVLSFGDDNFIRIEEAGIKKAQDATFVLVAGALVNVLYIMELR</sequence>
<organism evidence="1 2">
    <name type="scientific">Gossypium stocksii</name>
    <dbReference type="NCBI Taxonomy" id="47602"/>
    <lineage>
        <taxon>Eukaryota</taxon>
        <taxon>Viridiplantae</taxon>
        <taxon>Streptophyta</taxon>
        <taxon>Embryophyta</taxon>
        <taxon>Tracheophyta</taxon>
        <taxon>Spermatophyta</taxon>
        <taxon>Magnoliopsida</taxon>
        <taxon>eudicotyledons</taxon>
        <taxon>Gunneridae</taxon>
        <taxon>Pentapetalae</taxon>
        <taxon>rosids</taxon>
        <taxon>malvids</taxon>
        <taxon>Malvales</taxon>
        <taxon>Malvaceae</taxon>
        <taxon>Malvoideae</taxon>
        <taxon>Gossypium</taxon>
    </lineage>
</organism>
<protein>
    <submittedName>
        <fullName evidence="1">Uncharacterized protein</fullName>
    </submittedName>
</protein>
<comment type="caution">
    <text evidence="1">The sequence shown here is derived from an EMBL/GenBank/DDBJ whole genome shotgun (WGS) entry which is preliminary data.</text>
</comment>
<evidence type="ECO:0000313" key="2">
    <source>
        <dbReference type="Proteomes" id="UP000828251"/>
    </source>
</evidence>
<gene>
    <name evidence="1" type="ORF">J1N35_041219</name>
</gene>
<evidence type="ECO:0000313" key="1">
    <source>
        <dbReference type="EMBL" id="KAH1039476.1"/>
    </source>
</evidence>
<reference evidence="1 2" key="1">
    <citation type="journal article" date="2021" name="Plant Biotechnol. J.">
        <title>Multi-omics assisted identification of the key and species-specific regulatory components of drought-tolerant mechanisms in Gossypium stocksii.</title>
        <authorList>
            <person name="Yu D."/>
            <person name="Ke L."/>
            <person name="Zhang D."/>
            <person name="Wu Y."/>
            <person name="Sun Y."/>
            <person name="Mei J."/>
            <person name="Sun J."/>
            <person name="Sun Y."/>
        </authorList>
    </citation>
    <scope>NUCLEOTIDE SEQUENCE [LARGE SCALE GENOMIC DNA]</scope>
    <source>
        <strain evidence="2">cv. E1</strain>
        <tissue evidence="1">Leaf</tissue>
    </source>
</reference>
<name>A0A9D3ZJ79_9ROSI</name>
<dbReference type="InterPro" id="IPR029044">
    <property type="entry name" value="Nucleotide-diphossugar_trans"/>
</dbReference>
<dbReference type="OrthoDB" id="532420at2759"/>
<keyword evidence="2" id="KW-1185">Reference proteome</keyword>
<dbReference type="AlphaFoldDB" id="A0A9D3ZJ79"/>
<proteinExistence type="predicted"/>
<dbReference type="Gene3D" id="3.90.550.10">
    <property type="entry name" value="Spore Coat Polysaccharide Biosynthesis Protein SpsA, Chain A"/>
    <property type="match status" value="1"/>
</dbReference>
<accession>A0A9D3ZJ79</accession>
<dbReference type="Proteomes" id="UP000828251">
    <property type="component" value="Unassembled WGS sequence"/>
</dbReference>